<proteinExistence type="predicted"/>
<dbReference type="RefSeq" id="WP_190836641.1">
    <property type="nucleotide sequence ID" value="NZ_CAWPPI010000110.1"/>
</dbReference>
<keyword evidence="1" id="KW-0472">Membrane</keyword>
<keyword evidence="1" id="KW-0812">Transmembrane</keyword>
<dbReference type="Proteomes" id="UP000629098">
    <property type="component" value="Unassembled WGS sequence"/>
</dbReference>
<evidence type="ECO:0000313" key="3">
    <source>
        <dbReference type="Proteomes" id="UP000629098"/>
    </source>
</evidence>
<accession>A0A8J7C090</accession>
<feature type="transmembrane region" description="Helical" evidence="1">
    <location>
        <begin position="118"/>
        <end position="143"/>
    </location>
</feature>
<keyword evidence="1" id="KW-1133">Transmembrane helix</keyword>
<feature type="transmembrane region" description="Helical" evidence="1">
    <location>
        <begin position="43"/>
        <end position="66"/>
    </location>
</feature>
<sequence>MQREQLAKWLLATAALSTLIVPIAVDAVILGDGHMNNPAWLPHAKLHCAMSFFAAISLGGSALAILKARPVSDRFSMGLAAFLGSAFYIGLIAAGFWPGTSYGFIGDPVLGDFPEPQLGGITIYPNVALSVITILIAIAGYWLTSPVNQSSTTNQPVKDSYPTQS</sequence>
<protein>
    <submittedName>
        <fullName evidence="2">Uncharacterized protein</fullName>
    </submittedName>
</protein>
<evidence type="ECO:0000256" key="1">
    <source>
        <dbReference type="SAM" id="Phobius"/>
    </source>
</evidence>
<evidence type="ECO:0000313" key="2">
    <source>
        <dbReference type="EMBL" id="MBD2777588.1"/>
    </source>
</evidence>
<organism evidence="2 3">
    <name type="scientific">Iningainema tapete BLCC-T55</name>
    <dbReference type="NCBI Taxonomy" id="2748662"/>
    <lineage>
        <taxon>Bacteria</taxon>
        <taxon>Bacillati</taxon>
        <taxon>Cyanobacteriota</taxon>
        <taxon>Cyanophyceae</taxon>
        <taxon>Nostocales</taxon>
        <taxon>Scytonemataceae</taxon>
        <taxon>Iningainema tapete</taxon>
    </lineage>
</organism>
<keyword evidence="3" id="KW-1185">Reference proteome</keyword>
<gene>
    <name evidence="2" type="ORF">ICL16_37495</name>
</gene>
<reference evidence="2" key="1">
    <citation type="submission" date="2020-09" db="EMBL/GenBank/DDBJ databases">
        <title>Iningainema tapete sp. nov. (Scytonemataceae, Cyanobacteria) from greenhouses in central Florida (USA) produces two types of nodularin with biosynthetic potential for microcystin-LR and anabaenopeptins.</title>
        <authorList>
            <person name="Berthold D.E."/>
            <person name="Lefler F.W."/>
            <person name="Huang I.-S."/>
            <person name="Abdulla H."/>
            <person name="Zimba P.V."/>
            <person name="Laughinghouse H.D. IV."/>
        </authorList>
    </citation>
    <scope>NUCLEOTIDE SEQUENCE</scope>
    <source>
        <strain evidence="2">BLCCT55</strain>
    </source>
</reference>
<feature type="transmembrane region" description="Helical" evidence="1">
    <location>
        <begin position="78"/>
        <end position="98"/>
    </location>
</feature>
<comment type="caution">
    <text evidence="2">The sequence shown here is derived from an EMBL/GenBank/DDBJ whole genome shotgun (WGS) entry which is preliminary data.</text>
</comment>
<name>A0A8J7C090_9CYAN</name>
<dbReference type="AlphaFoldDB" id="A0A8J7C090"/>
<dbReference type="EMBL" id="JACXAE010000110">
    <property type="protein sequence ID" value="MBD2777588.1"/>
    <property type="molecule type" value="Genomic_DNA"/>
</dbReference>